<comment type="caution">
    <text evidence="1">The sequence shown here is derived from an EMBL/GenBank/DDBJ whole genome shotgun (WGS) entry which is preliminary data.</text>
</comment>
<evidence type="ECO:0000313" key="1">
    <source>
        <dbReference type="EMBL" id="TGY90809.1"/>
    </source>
</evidence>
<organism evidence="1 2">
    <name type="scientific">Petralouisia muris</name>
    <dbReference type="NCBI Taxonomy" id="3032872"/>
    <lineage>
        <taxon>Bacteria</taxon>
        <taxon>Bacillati</taxon>
        <taxon>Bacillota</taxon>
        <taxon>Clostridia</taxon>
        <taxon>Lachnospirales</taxon>
        <taxon>Lachnospiraceae</taxon>
        <taxon>Petralouisia</taxon>
    </lineage>
</organism>
<proteinExistence type="predicted"/>
<gene>
    <name evidence="1" type="ORF">E5329_24235</name>
</gene>
<dbReference type="EMBL" id="SRYA01000083">
    <property type="protein sequence ID" value="TGY90809.1"/>
    <property type="molecule type" value="Genomic_DNA"/>
</dbReference>
<sequence>MEVFIMENFTVLNYQGSKNNLSSFIYKNIEPYIQDGRAILDIFSGSAAVSNMFRDNYQVYANDVECYASIIADAILNQADIEAASNLLHSLDIEYTTTIKKQANPIINFINHEQQALEHENFEELIALYNSYPTVWNNQYSQITKSLLTVDGIKSTKDFYLFTTYYATNYYGIIQALDIDCIIKVINTSFTEYKTALLSCLFYAMKEAVFSKDGHMAQPLNPEKNQSRLFVQRKKNIYELFIKKFKEYISVPLSKFSGKNMIFNSNFEELLDEKLFSNVGLVYADPPYTDMQYSRYYHLLNVAAKYEYPLLTVTKNGYTKGLYTEGRYQSKLSQRGSAKQSLENLISFCAHAHTNLAISYAYPQDREIQATDRYTVSIDELVELAKKYYTNARVNVVTQNYNHANHRNSEQKKVLEYLILCGDKNLNQVNIDSLKKTLCNLLPSKNNSMYNSHMYWSQKAFNICDTLINSLSNRGDVVFDPFLGSGVTTLEAIKTDLSRCAIGCDINDMPLFISKLLLSVNTIPNIKKELENFISELNTLFHYYETTCPICKKTGTISKVIFDKPERTGSKIIIKTINYTCKCTKRGIKTADESDYAKINVTPVLKNISNTTLLYNSKIAVTENDDIKNIFTGRNLSVLDEILSIINKYSEKHQTILKYILMSILHLCKITDKHSNSQWPLWIPKTDCVEKNIIDIYTKKIKKFYEVIPFMKENYTDSEIVESYSSLSPCKCLLLQKGSQSITEQDIPDNGVDLIVTDPPYLEQVLYSEYMQLYKPFLNLDYNLKDEIIVSSAPSRNKSKGDYFNLLEQVFHMCSHKLKPNHYLCLYFHDSDLNVWNELITILERNCFRFITQIHIDKTVTLKNIISPKKSLNGDSVLIFSKGVAPIKHNAEEDISEIEHNIIRQAKFMVKSNGSMSTPELYDNGLMEILIQNGWLSKLSNKYSSLVDIFDKHLTWDSSTAKWK</sequence>
<evidence type="ECO:0000313" key="2">
    <source>
        <dbReference type="Proteomes" id="UP000304953"/>
    </source>
</evidence>
<keyword evidence="1" id="KW-0489">Methyltransferase</keyword>
<reference evidence="1" key="1">
    <citation type="submission" date="2019-04" db="EMBL/GenBank/DDBJ databases">
        <title>Microbes associate with the intestines of laboratory mice.</title>
        <authorList>
            <person name="Navarre W."/>
            <person name="Wong E."/>
            <person name="Huang K."/>
            <person name="Tropini C."/>
            <person name="Ng K."/>
            <person name="Yu B."/>
        </authorList>
    </citation>
    <scope>NUCLEOTIDE SEQUENCE</scope>
    <source>
        <strain evidence="1">NM01_1-7b</strain>
    </source>
</reference>
<name>A0AC61RP69_9FIRM</name>
<dbReference type="Proteomes" id="UP000304953">
    <property type="component" value="Unassembled WGS sequence"/>
</dbReference>
<accession>A0AC61RP69</accession>
<keyword evidence="2" id="KW-1185">Reference proteome</keyword>
<protein>
    <submittedName>
        <fullName evidence="1">DNA modification methyltransferase</fullName>
    </submittedName>
</protein>
<keyword evidence="1" id="KW-0808">Transferase</keyword>